<evidence type="ECO:0000313" key="3">
    <source>
        <dbReference type="Proteomes" id="UP000809137"/>
    </source>
</evidence>
<dbReference type="RefSeq" id="WP_040113898.1">
    <property type="nucleotide sequence ID" value="NZ_CP083450.1"/>
</dbReference>
<dbReference type="SUPFAM" id="SSF143120">
    <property type="entry name" value="YefM-like"/>
    <property type="match status" value="1"/>
</dbReference>
<dbReference type="InterPro" id="IPR036165">
    <property type="entry name" value="YefM-like_sf"/>
</dbReference>
<dbReference type="Proteomes" id="UP000809137">
    <property type="component" value="Unassembled WGS sequence"/>
</dbReference>
<dbReference type="GeneID" id="84693250"/>
<reference evidence="2 3" key="1">
    <citation type="submission" date="2021-01" db="EMBL/GenBank/DDBJ databases">
        <title>Complete genome sequence of Pantoea eucrina OB49, a heavy metal tolerant bacterium with PGPR potential isolated from wheat in Algeria.</title>
        <authorList>
            <person name="Lekired A."/>
            <person name="Ouzari I.H."/>
        </authorList>
    </citation>
    <scope>NUCLEOTIDE SEQUENCE [LARGE SCALE GENOMIC DNA]</scope>
    <source>
        <strain evidence="2 3">OB49</strain>
    </source>
</reference>
<gene>
    <name evidence="2" type="ORF">JJB79_09415</name>
</gene>
<comment type="caution">
    <text evidence="2">The sequence shown here is derived from an EMBL/GenBank/DDBJ whole genome shotgun (WGS) entry which is preliminary data.</text>
</comment>
<dbReference type="EMBL" id="JAFCXS010000005">
    <property type="protein sequence ID" value="MBM0747634.1"/>
    <property type="molecule type" value="Genomic_DNA"/>
</dbReference>
<sequence length="81" mass="8940">MKVLNVAESKARYSQILSSASSGESFIIANHGDPIAMIVPYKSAPLLNRVGFLDHKKYAIPDNFNDFMSDEIQSMFEGGND</sequence>
<accession>A0ABS1Z5B5</accession>
<evidence type="ECO:0000313" key="2">
    <source>
        <dbReference type="EMBL" id="MBM0747634.1"/>
    </source>
</evidence>
<evidence type="ECO:0000256" key="1">
    <source>
        <dbReference type="ARBA" id="ARBA00009981"/>
    </source>
</evidence>
<keyword evidence="3" id="KW-1185">Reference proteome</keyword>
<comment type="similarity">
    <text evidence="1">Belongs to the phD/YefM antitoxin family.</text>
</comment>
<organism evidence="2 3">
    <name type="scientific">Pantoea eucrina</name>
    <dbReference type="NCBI Taxonomy" id="472693"/>
    <lineage>
        <taxon>Bacteria</taxon>
        <taxon>Pseudomonadati</taxon>
        <taxon>Pseudomonadota</taxon>
        <taxon>Gammaproteobacteria</taxon>
        <taxon>Enterobacterales</taxon>
        <taxon>Erwiniaceae</taxon>
        <taxon>Pantoea</taxon>
    </lineage>
</organism>
<name>A0ABS1Z5B5_9GAMM</name>
<proteinExistence type="inferred from homology"/>
<protein>
    <submittedName>
        <fullName evidence="2">Type II toxin-antitoxin system prevent-host-death family antitoxin</fullName>
    </submittedName>
</protein>
<dbReference type="Gene3D" id="3.40.1620.10">
    <property type="entry name" value="YefM-like domain"/>
    <property type="match status" value="1"/>
</dbReference>